<dbReference type="PROSITE" id="PS50056">
    <property type="entry name" value="TYR_PHOSPHATASE_2"/>
    <property type="match status" value="1"/>
</dbReference>
<evidence type="ECO:0000256" key="1">
    <source>
        <dbReference type="SAM" id="Phobius"/>
    </source>
</evidence>
<dbReference type="SUPFAM" id="SSF52799">
    <property type="entry name" value="(Phosphotyrosine protein) phosphatases II"/>
    <property type="match status" value="1"/>
</dbReference>
<dbReference type="STRING" id="1798183.GA0061080_100751"/>
<dbReference type="Pfam" id="PF01569">
    <property type="entry name" value="PAP2"/>
    <property type="match status" value="1"/>
</dbReference>
<dbReference type="Gene3D" id="3.90.190.10">
    <property type="entry name" value="Protein tyrosine phosphatase superfamily"/>
    <property type="match status" value="1"/>
</dbReference>
<proteinExistence type="predicted"/>
<feature type="transmembrane region" description="Helical" evidence="1">
    <location>
        <begin position="271"/>
        <end position="289"/>
    </location>
</feature>
<dbReference type="Pfam" id="PF00782">
    <property type="entry name" value="DSPc"/>
    <property type="match status" value="1"/>
</dbReference>
<dbReference type="SMART" id="SM00195">
    <property type="entry name" value="DSPc"/>
    <property type="match status" value="1"/>
</dbReference>
<organism evidence="3 4">
    <name type="scientific">Gilliamella intestini</name>
    <dbReference type="NCBI Taxonomy" id="1798183"/>
    <lineage>
        <taxon>Bacteria</taxon>
        <taxon>Pseudomonadati</taxon>
        <taxon>Pseudomonadota</taxon>
        <taxon>Gammaproteobacteria</taxon>
        <taxon>Orbales</taxon>
        <taxon>Orbaceae</taxon>
        <taxon>Gilliamella</taxon>
    </lineage>
</organism>
<gene>
    <name evidence="3" type="ORF">GA0061080_100751</name>
</gene>
<dbReference type="RefSeq" id="WP_209435716.1">
    <property type="nucleotide sequence ID" value="NZ_FMBA01000007.1"/>
</dbReference>
<feature type="transmembrane region" description="Helical" evidence="1">
    <location>
        <begin position="215"/>
        <end position="235"/>
    </location>
</feature>
<sequence>MKYCFNKLTAYKLAWLVSLTVFFFTSYNFANELTAMRSDVGSLVFEWEHSIPLWPWTIISYWSIDLMYGLAILLTSCYPTLKRLGFRLLSAQIICIFVFLIFPLTFSFERPPLDGFSGILFNVLMGFDKPFNQAPSLHITLLIILWQFYVNYLHSKLARYILHVWCLLIGVSVLTTWQHHFFDIPTGLWVGCFCIWLWPDNNLSPLKNRQLAKHYVWAGIYFILFLLSLSLAIYFNGWWLWLLWLSGSLLLVCGNYLFVGAIGFQKQTNGHFNLATTILYLPYFIIMWINSRLWTLRKNSIDLICDNVYLGRIPSNNTLRKNSCFSIVDLCAELPIGHISSNYSSIPVLDMTPLTLEQCQQVSKIIEQYHKQGNVLVCCALGYSRSATAVIAWLLLTKRASSLDDAMTKVKSSRHSVVITTKQRLILSDLFLQIYKGNLC</sequence>
<dbReference type="InterPro" id="IPR000340">
    <property type="entry name" value="Dual-sp_phosphatase_cat-dom"/>
</dbReference>
<feature type="transmembrane region" description="Helical" evidence="1">
    <location>
        <begin position="241"/>
        <end position="264"/>
    </location>
</feature>
<dbReference type="PANTHER" id="PTHR47216:SF4">
    <property type="entry name" value="OS01G0859400 PROTEIN"/>
    <property type="match status" value="1"/>
</dbReference>
<protein>
    <submittedName>
        <fullName evidence="3">Protein-tyrosine phosphatase</fullName>
    </submittedName>
</protein>
<feature type="transmembrane region" description="Helical" evidence="1">
    <location>
        <begin position="160"/>
        <end position="178"/>
    </location>
</feature>
<keyword evidence="1" id="KW-0472">Membrane</keyword>
<dbReference type="Proteomes" id="UP000199698">
    <property type="component" value="Unassembled WGS sequence"/>
</dbReference>
<evidence type="ECO:0000259" key="2">
    <source>
        <dbReference type="PROSITE" id="PS50056"/>
    </source>
</evidence>
<feature type="transmembrane region" description="Helical" evidence="1">
    <location>
        <begin position="86"/>
        <end position="106"/>
    </location>
</feature>
<evidence type="ECO:0000313" key="4">
    <source>
        <dbReference type="Proteomes" id="UP000199698"/>
    </source>
</evidence>
<reference evidence="4" key="1">
    <citation type="submission" date="2016-08" db="EMBL/GenBank/DDBJ databases">
        <authorList>
            <person name="Varghese N."/>
            <person name="Submissions Spin"/>
        </authorList>
    </citation>
    <scope>NUCLEOTIDE SEQUENCE [LARGE SCALE GENOMIC DNA]</scope>
    <source>
        <strain evidence="4">R-53144</strain>
    </source>
</reference>
<keyword evidence="1" id="KW-0812">Transmembrane</keyword>
<feature type="domain" description="Tyrosine specific protein phosphatases" evidence="2">
    <location>
        <begin position="360"/>
        <end position="425"/>
    </location>
</feature>
<feature type="transmembrane region" description="Helical" evidence="1">
    <location>
        <begin position="134"/>
        <end position="153"/>
    </location>
</feature>
<dbReference type="InterPro" id="IPR029021">
    <property type="entry name" value="Prot-tyrosine_phosphatase-like"/>
</dbReference>
<feature type="transmembrane region" description="Helical" evidence="1">
    <location>
        <begin position="54"/>
        <end position="74"/>
    </location>
</feature>
<dbReference type="InterPro" id="IPR000326">
    <property type="entry name" value="PAP2/HPO"/>
</dbReference>
<name>A0A1C3ZZB3_9GAMM</name>
<accession>A0A1C3ZZB3</accession>
<dbReference type="InterPro" id="IPR000387">
    <property type="entry name" value="Tyr_Pase_dom"/>
</dbReference>
<dbReference type="EMBL" id="FMBA01000007">
    <property type="protein sequence ID" value="SCB87626.1"/>
    <property type="molecule type" value="Genomic_DNA"/>
</dbReference>
<dbReference type="AlphaFoldDB" id="A0A1C3ZZB3"/>
<dbReference type="PANTHER" id="PTHR47216">
    <property type="match status" value="1"/>
</dbReference>
<evidence type="ECO:0000313" key="3">
    <source>
        <dbReference type="EMBL" id="SCB87626.1"/>
    </source>
</evidence>
<dbReference type="CDD" id="cd14527">
    <property type="entry name" value="DSP_bac"/>
    <property type="match status" value="1"/>
</dbReference>
<dbReference type="CDD" id="cd03386">
    <property type="entry name" value="PAP2_Aur1_like"/>
    <property type="match status" value="1"/>
</dbReference>
<dbReference type="InterPro" id="IPR020422">
    <property type="entry name" value="TYR_PHOSPHATASE_DUAL_dom"/>
</dbReference>
<keyword evidence="1" id="KW-1133">Transmembrane helix</keyword>
<keyword evidence="4" id="KW-1185">Reference proteome</keyword>